<evidence type="ECO:0000259" key="4">
    <source>
        <dbReference type="PROSITE" id="PS50075"/>
    </source>
</evidence>
<keyword evidence="2" id="KW-0597">Phosphoprotein</keyword>
<comment type="caution">
    <text evidence="5">The sequence shown here is derived from an EMBL/GenBank/DDBJ whole genome shotgun (WGS) entry which is preliminary data.</text>
</comment>
<evidence type="ECO:0000256" key="2">
    <source>
        <dbReference type="ARBA" id="ARBA00022553"/>
    </source>
</evidence>
<dbReference type="Gene3D" id="1.10.1200.10">
    <property type="entry name" value="ACP-like"/>
    <property type="match status" value="1"/>
</dbReference>
<dbReference type="SMART" id="SM00823">
    <property type="entry name" value="PKS_PP"/>
    <property type="match status" value="1"/>
</dbReference>
<feature type="region of interest" description="Disordered" evidence="3">
    <location>
        <begin position="1"/>
        <end position="22"/>
    </location>
</feature>
<evidence type="ECO:0000256" key="3">
    <source>
        <dbReference type="SAM" id="MobiDB-lite"/>
    </source>
</evidence>
<dbReference type="Pfam" id="PF00550">
    <property type="entry name" value="PP-binding"/>
    <property type="match status" value="1"/>
</dbReference>
<feature type="domain" description="Carrier" evidence="4">
    <location>
        <begin position="31"/>
        <end position="108"/>
    </location>
</feature>
<gene>
    <name evidence="5" type="ORF">H6G97_35900</name>
</gene>
<dbReference type="PROSITE" id="PS50075">
    <property type="entry name" value="CARRIER"/>
    <property type="match status" value="1"/>
</dbReference>
<dbReference type="RefSeq" id="WP_190945211.1">
    <property type="nucleotide sequence ID" value="NZ_JACJSI010000175.1"/>
</dbReference>
<dbReference type="EMBL" id="JACJSI010000175">
    <property type="protein sequence ID" value="MBD2534577.1"/>
    <property type="molecule type" value="Genomic_DNA"/>
</dbReference>
<dbReference type="SMART" id="SM01294">
    <property type="entry name" value="PKS_PP_betabranch"/>
    <property type="match status" value="1"/>
</dbReference>
<sequence length="112" mass="12608">MEIQNPKVAQMSMESESNKTDVKENAYKKPVTAAEIQAWLVSYLAEVLEIDPNNVEVRISFERYGLDSSAAVVLIGDMEDWLGYELDPTLLVDYPTIEALSGHLAKEYKVKI</sequence>
<dbReference type="InterPro" id="IPR020806">
    <property type="entry name" value="PKS_PP-bd"/>
</dbReference>
<evidence type="ECO:0000313" key="6">
    <source>
        <dbReference type="Proteomes" id="UP000623440"/>
    </source>
</evidence>
<dbReference type="Proteomes" id="UP000623440">
    <property type="component" value="Unassembled WGS sequence"/>
</dbReference>
<keyword evidence="1" id="KW-0596">Phosphopantetheine</keyword>
<dbReference type="InterPro" id="IPR009081">
    <property type="entry name" value="PP-bd_ACP"/>
</dbReference>
<evidence type="ECO:0000256" key="1">
    <source>
        <dbReference type="ARBA" id="ARBA00022450"/>
    </source>
</evidence>
<name>A0ABR8DYM6_9NOSO</name>
<reference evidence="5 6" key="1">
    <citation type="journal article" date="2020" name="ISME J.">
        <title>Comparative genomics reveals insights into cyanobacterial evolution and habitat adaptation.</title>
        <authorList>
            <person name="Chen M.Y."/>
            <person name="Teng W.K."/>
            <person name="Zhao L."/>
            <person name="Hu C.X."/>
            <person name="Zhou Y.K."/>
            <person name="Han B.P."/>
            <person name="Song L.R."/>
            <person name="Shu W.S."/>
        </authorList>
    </citation>
    <scope>NUCLEOTIDE SEQUENCE [LARGE SCALE GENOMIC DNA]</scope>
    <source>
        <strain evidence="5 6">FACHB-838</strain>
    </source>
</reference>
<organism evidence="5 6">
    <name type="scientific">Nostoc flagelliforme FACHB-838</name>
    <dbReference type="NCBI Taxonomy" id="2692904"/>
    <lineage>
        <taxon>Bacteria</taxon>
        <taxon>Bacillati</taxon>
        <taxon>Cyanobacteriota</taxon>
        <taxon>Cyanophyceae</taxon>
        <taxon>Nostocales</taxon>
        <taxon>Nostocaceae</taxon>
        <taxon>Nostoc</taxon>
    </lineage>
</organism>
<proteinExistence type="predicted"/>
<evidence type="ECO:0000313" key="5">
    <source>
        <dbReference type="EMBL" id="MBD2534577.1"/>
    </source>
</evidence>
<protein>
    <submittedName>
        <fullName evidence="5">Acyl carrier protein</fullName>
    </submittedName>
</protein>
<keyword evidence="6" id="KW-1185">Reference proteome</keyword>
<dbReference type="InterPro" id="IPR036736">
    <property type="entry name" value="ACP-like_sf"/>
</dbReference>
<accession>A0ABR8DYM6</accession>
<dbReference type="SUPFAM" id="SSF47336">
    <property type="entry name" value="ACP-like"/>
    <property type="match status" value="1"/>
</dbReference>